<reference evidence="1 2" key="1">
    <citation type="journal article" date="2016" name="Nat. Commun.">
        <title>Thousands of microbial genomes shed light on interconnected biogeochemical processes in an aquifer system.</title>
        <authorList>
            <person name="Anantharaman K."/>
            <person name="Brown C.T."/>
            <person name="Hug L.A."/>
            <person name="Sharon I."/>
            <person name="Castelle C.J."/>
            <person name="Probst A.J."/>
            <person name="Thomas B.C."/>
            <person name="Singh A."/>
            <person name="Wilkins M.J."/>
            <person name="Karaoz U."/>
            <person name="Brodie E.L."/>
            <person name="Williams K.H."/>
            <person name="Hubbard S.S."/>
            <person name="Banfield J.F."/>
        </authorList>
    </citation>
    <scope>NUCLEOTIDE SEQUENCE [LARGE SCALE GENOMIC DNA]</scope>
</reference>
<protein>
    <submittedName>
        <fullName evidence="1">Uncharacterized protein</fullName>
    </submittedName>
</protein>
<gene>
    <name evidence="1" type="ORF">A3I57_02455</name>
</gene>
<evidence type="ECO:0000313" key="2">
    <source>
        <dbReference type="Proteomes" id="UP000176364"/>
    </source>
</evidence>
<organism evidence="1 2">
    <name type="scientific">Candidatus Beckwithbacteria bacterium RIFCSPLOWO2_02_FULL_47_23</name>
    <dbReference type="NCBI Taxonomy" id="1797463"/>
    <lineage>
        <taxon>Bacteria</taxon>
        <taxon>Candidatus Beckwithiibacteriota</taxon>
    </lineage>
</organism>
<evidence type="ECO:0000313" key="1">
    <source>
        <dbReference type="EMBL" id="OGD59300.1"/>
    </source>
</evidence>
<dbReference type="EMBL" id="MEZQ01000037">
    <property type="protein sequence ID" value="OGD59300.1"/>
    <property type="molecule type" value="Genomic_DNA"/>
</dbReference>
<accession>A0A1F5DW51</accession>
<dbReference type="Proteomes" id="UP000176364">
    <property type="component" value="Unassembled WGS sequence"/>
</dbReference>
<name>A0A1F5DW51_9BACT</name>
<proteinExistence type="predicted"/>
<dbReference type="AlphaFoldDB" id="A0A1F5DW51"/>
<comment type="caution">
    <text evidence="1">The sequence shown here is derived from an EMBL/GenBank/DDBJ whole genome shotgun (WGS) entry which is preliminary data.</text>
</comment>
<sequence length="297" mass="34119">MITEFARKVWDVAWLSAAGVSQGKPEAKKLVERDRSNWQRGIDLFGLLHNATPVIKRIYPATLFDYNNLPLVPESLAFIGSGANQIVYRWGDIPGSRLALKIDRKTLDGNGNAVREAEKTRKNYLEVQHRFGDIKGLMTIEDFLVARVNVNYLFGLKAKTDVFFTIQPFFEGKIKDFFRDFTQDELRQKFNQNPIQEDRFVNFSERFFRTFFDEGLCLGVFGRNNLCVVDDSDNRGWQLHLLDAHGLFKPSKLFARSKSNIKSVAGKTLEIADLLKELAGLDYSERVTEFFQNKSVE</sequence>